<dbReference type="RefSeq" id="WP_119762954.1">
    <property type="nucleotide sequence ID" value="NZ_QYUM01000003.1"/>
</dbReference>
<dbReference type="Proteomes" id="UP000286100">
    <property type="component" value="Unassembled WGS sequence"/>
</dbReference>
<accession>A0A418WMB3</accession>
<proteinExistence type="predicted"/>
<sequence length="256" mass="27029">MANLIIVPPAPIAAIVASRGTGAANLLTSSPKEVWVDIAVGSAVNIDIDLGAARSIDTVLLGHIHGPAPGAVWTITGGVAAYAETVLKASGPLRAADAAGQQPSLSHALWHGAATDVRYLRLSITQPAGAPMLMAGIALVGAAFTPALNKEWGSGRRPIDNSTVTPLPDGGFAVVEGARKMGFAWTFGDLSDAEADRLQAVALDVGESRPVLVVEDPAPTTGLRNRIHYGLFEKLRQFERRNRIQTRWEFGMEEWV</sequence>
<gene>
    <name evidence="1" type="ORF">D3876_13480</name>
</gene>
<reference evidence="1 2" key="1">
    <citation type="submission" date="2018-09" db="EMBL/GenBank/DDBJ databases">
        <authorList>
            <person name="Zhu H."/>
        </authorList>
    </citation>
    <scope>NUCLEOTIDE SEQUENCE [LARGE SCALE GENOMIC DNA]</scope>
    <source>
        <strain evidence="1 2">K2R01-6</strain>
    </source>
</reference>
<evidence type="ECO:0000313" key="1">
    <source>
        <dbReference type="EMBL" id="RJF91138.1"/>
    </source>
</evidence>
<evidence type="ECO:0000313" key="2">
    <source>
        <dbReference type="Proteomes" id="UP000286100"/>
    </source>
</evidence>
<organism evidence="1 2">
    <name type="scientific">Sphingomonas cavernae</name>
    <dbReference type="NCBI Taxonomy" id="2320861"/>
    <lineage>
        <taxon>Bacteria</taxon>
        <taxon>Pseudomonadati</taxon>
        <taxon>Pseudomonadota</taxon>
        <taxon>Alphaproteobacteria</taxon>
        <taxon>Sphingomonadales</taxon>
        <taxon>Sphingomonadaceae</taxon>
        <taxon>Sphingomonas</taxon>
    </lineage>
</organism>
<name>A0A418WMB3_9SPHN</name>
<comment type="caution">
    <text evidence="1">The sequence shown here is derived from an EMBL/GenBank/DDBJ whole genome shotgun (WGS) entry which is preliminary data.</text>
</comment>
<protein>
    <submittedName>
        <fullName evidence="1">Uncharacterized protein</fullName>
    </submittedName>
</protein>
<dbReference type="OrthoDB" id="7594027at2"/>
<dbReference type="AlphaFoldDB" id="A0A418WMB3"/>
<dbReference type="EMBL" id="QYUM01000003">
    <property type="protein sequence ID" value="RJF91138.1"/>
    <property type="molecule type" value="Genomic_DNA"/>
</dbReference>
<keyword evidence="2" id="KW-1185">Reference proteome</keyword>